<dbReference type="EC" id="2.7.2.8" evidence="9"/>
<evidence type="ECO:0000259" key="10">
    <source>
        <dbReference type="Pfam" id="PF00696"/>
    </source>
</evidence>
<feature type="binding site" evidence="9">
    <location>
        <begin position="66"/>
        <end position="67"/>
    </location>
    <ligand>
        <name>substrate</name>
    </ligand>
</feature>
<keyword evidence="7 9" id="KW-0067">ATP-binding</keyword>
<feature type="site" description="Transition state stabilizer" evidence="9">
    <location>
        <position position="245"/>
    </location>
</feature>
<evidence type="ECO:0000256" key="7">
    <source>
        <dbReference type="ARBA" id="ARBA00022840"/>
    </source>
</evidence>
<keyword evidence="2 9" id="KW-0055">Arginine biosynthesis</keyword>
<dbReference type="RefSeq" id="WP_093369148.1">
    <property type="nucleotide sequence ID" value="NZ_JACRTB010000019.1"/>
</dbReference>
<feature type="site" description="Transition state stabilizer" evidence="9">
    <location>
        <position position="31"/>
    </location>
</feature>
<dbReference type="InterPro" id="IPR036393">
    <property type="entry name" value="AceGlu_kinase-like_sf"/>
</dbReference>
<dbReference type="Proteomes" id="UP000658131">
    <property type="component" value="Unassembled WGS sequence"/>
</dbReference>
<sequence>MTNATTAQKADILSQALPYIQKYNNKTVVVKYGGNAMLDDELKAAVMGDIVLLSCIGIKVVLVHGGGPEISGMLKKIGKESKFINGLRYTDEETRDVAQMVLAGKLNKDLTAQINAQGGKAVGLCGVDGGMVIVERKGGPVDYGFVGELVKVNPDPITDLLDKGYIPVITSIGMDSSGVTYNINADTMACYVASALKAETIILMTDIRGLLRDKNDETTLIPSVTISQVPPLIGQGIVAGGMIPKVECCVDTLKAGVKKAAIIDGRIVHAILIEMLSDEGIGTMIYHDKKEEA</sequence>
<keyword evidence="3 9" id="KW-0028">Amino-acid biosynthesis</keyword>
<protein>
    <recommendedName>
        <fullName evidence="9">Acetylglutamate kinase</fullName>
        <ecNumber evidence="9">2.7.2.8</ecNumber>
    </recommendedName>
    <alternativeName>
        <fullName evidence="9">N-acetyl-L-glutamate 5-phosphotransferase</fullName>
    </alternativeName>
    <alternativeName>
        <fullName evidence="9">NAG kinase</fullName>
        <shortName evidence="9">NAGK</shortName>
    </alternativeName>
</protein>
<organism evidence="11 12">
    <name type="scientific">Yanshouia hominis</name>
    <dbReference type="NCBI Taxonomy" id="2763673"/>
    <lineage>
        <taxon>Bacteria</taxon>
        <taxon>Bacillati</taxon>
        <taxon>Bacillota</taxon>
        <taxon>Clostridia</taxon>
        <taxon>Eubacteriales</taxon>
        <taxon>Oscillospiraceae</taxon>
        <taxon>Yanshouia</taxon>
    </lineage>
</organism>
<comment type="pathway">
    <text evidence="1 9">Amino-acid biosynthesis; L-arginine biosynthesis; N(2)-acetyl-L-ornithine from L-glutamate: step 2/4.</text>
</comment>
<evidence type="ECO:0000256" key="8">
    <source>
        <dbReference type="ARBA" id="ARBA00048141"/>
    </source>
</evidence>
<comment type="similarity">
    <text evidence="9">Belongs to the acetylglutamate kinase family. ArgB subfamily.</text>
</comment>
<dbReference type="PANTHER" id="PTHR23342">
    <property type="entry name" value="N-ACETYLGLUTAMATE SYNTHASE"/>
    <property type="match status" value="1"/>
</dbReference>
<evidence type="ECO:0000313" key="11">
    <source>
        <dbReference type="EMBL" id="MBC8576997.1"/>
    </source>
</evidence>
<dbReference type="InterPro" id="IPR041727">
    <property type="entry name" value="NAGK-C"/>
</dbReference>
<keyword evidence="4 9" id="KW-0808">Transferase</keyword>
<dbReference type="PANTHER" id="PTHR23342:SF0">
    <property type="entry name" value="N-ACETYLGLUTAMATE SYNTHASE, MITOCHONDRIAL"/>
    <property type="match status" value="1"/>
</dbReference>
<feature type="binding site" evidence="9">
    <location>
        <position position="182"/>
    </location>
    <ligand>
        <name>substrate</name>
    </ligand>
</feature>
<dbReference type="GO" id="GO:0003991">
    <property type="term" value="F:acetylglutamate kinase activity"/>
    <property type="evidence" value="ECO:0007669"/>
    <property type="project" value="UniProtKB-EC"/>
</dbReference>
<comment type="catalytic activity">
    <reaction evidence="8 9">
        <text>N-acetyl-L-glutamate + ATP = N-acetyl-L-glutamyl 5-phosphate + ADP</text>
        <dbReference type="Rhea" id="RHEA:14629"/>
        <dbReference type="ChEBI" id="CHEBI:30616"/>
        <dbReference type="ChEBI" id="CHEBI:44337"/>
        <dbReference type="ChEBI" id="CHEBI:57936"/>
        <dbReference type="ChEBI" id="CHEBI:456216"/>
        <dbReference type="EC" id="2.7.2.8"/>
    </reaction>
</comment>
<dbReference type="Gene3D" id="3.40.1160.10">
    <property type="entry name" value="Acetylglutamate kinase-like"/>
    <property type="match status" value="1"/>
</dbReference>
<dbReference type="InterPro" id="IPR004662">
    <property type="entry name" value="AcgluKinase_fam"/>
</dbReference>
<evidence type="ECO:0000256" key="4">
    <source>
        <dbReference type="ARBA" id="ARBA00022679"/>
    </source>
</evidence>
<evidence type="ECO:0000256" key="2">
    <source>
        <dbReference type="ARBA" id="ARBA00022571"/>
    </source>
</evidence>
<comment type="function">
    <text evidence="9">Catalyzes the ATP-dependent phosphorylation of N-acetyl-L-glutamate.</text>
</comment>
<keyword evidence="6 9" id="KW-0418">Kinase</keyword>
<proteinExistence type="inferred from homology"/>
<evidence type="ECO:0000256" key="3">
    <source>
        <dbReference type="ARBA" id="ARBA00022605"/>
    </source>
</evidence>
<dbReference type="NCBIfam" id="TIGR00761">
    <property type="entry name" value="argB"/>
    <property type="match status" value="1"/>
</dbReference>
<comment type="subcellular location">
    <subcellularLocation>
        <location evidence="9">Cytoplasm</location>
    </subcellularLocation>
</comment>
<keyword evidence="5 9" id="KW-0547">Nucleotide-binding</keyword>
<dbReference type="InterPro" id="IPR001048">
    <property type="entry name" value="Asp/Glu/Uridylate_kinase"/>
</dbReference>
<keyword evidence="9" id="KW-0963">Cytoplasm</keyword>
<reference evidence="11 12" key="1">
    <citation type="submission" date="2020-08" db="EMBL/GenBank/DDBJ databases">
        <title>Genome public.</title>
        <authorList>
            <person name="Liu C."/>
            <person name="Sun Q."/>
        </authorList>
    </citation>
    <scope>NUCLEOTIDE SEQUENCE [LARGE SCALE GENOMIC DNA]</scope>
    <source>
        <strain evidence="11 12">BX1</strain>
    </source>
</reference>
<accession>A0ABR7NKR7</accession>
<evidence type="ECO:0000256" key="5">
    <source>
        <dbReference type="ARBA" id="ARBA00022741"/>
    </source>
</evidence>
<feature type="domain" description="Aspartate/glutamate/uridylate kinase" evidence="10">
    <location>
        <begin position="26"/>
        <end position="264"/>
    </location>
</feature>
<dbReference type="EMBL" id="JACRTB010000019">
    <property type="protein sequence ID" value="MBC8576997.1"/>
    <property type="molecule type" value="Genomic_DNA"/>
</dbReference>
<evidence type="ECO:0000256" key="9">
    <source>
        <dbReference type="HAMAP-Rule" id="MF_00082"/>
    </source>
</evidence>
<dbReference type="PIRSF" id="PIRSF000728">
    <property type="entry name" value="NAGK"/>
    <property type="match status" value="1"/>
</dbReference>
<dbReference type="PRINTS" id="PR00474">
    <property type="entry name" value="GLU5KINASE"/>
</dbReference>
<evidence type="ECO:0000256" key="1">
    <source>
        <dbReference type="ARBA" id="ARBA00004828"/>
    </source>
</evidence>
<keyword evidence="12" id="KW-1185">Reference proteome</keyword>
<gene>
    <name evidence="9 11" type="primary">argB</name>
    <name evidence="11" type="ORF">H8717_11345</name>
</gene>
<feature type="binding site" evidence="9">
    <location>
        <position position="88"/>
    </location>
    <ligand>
        <name>substrate</name>
    </ligand>
</feature>
<name>A0ABR7NKR7_9FIRM</name>
<dbReference type="InterPro" id="IPR001057">
    <property type="entry name" value="Glu/AcGlu_kinase"/>
</dbReference>
<dbReference type="InterPro" id="IPR037528">
    <property type="entry name" value="ArgB"/>
</dbReference>
<evidence type="ECO:0000256" key="6">
    <source>
        <dbReference type="ARBA" id="ARBA00022777"/>
    </source>
</evidence>
<dbReference type="Pfam" id="PF00696">
    <property type="entry name" value="AA_kinase"/>
    <property type="match status" value="1"/>
</dbReference>
<comment type="caution">
    <text evidence="11">The sequence shown here is derived from an EMBL/GenBank/DDBJ whole genome shotgun (WGS) entry which is preliminary data.</text>
</comment>
<dbReference type="CDD" id="cd04250">
    <property type="entry name" value="AAK_NAGK-C"/>
    <property type="match status" value="1"/>
</dbReference>
<dbReference type="HAMAP" id="MF_00082">
    <property type="entry name" value="ArgB"/>
    <property type="match status" value="1"/>
</dbReference>
<evidence type="ECO:0000313" key="12">
    <source>
        <dbReference type="Proteomes" id="UP000658131"/>
    </source>
</evidence>
<dbReference type="SUPFAM" id="SSF53633">
    <property type="entry name" value="Carbamate kinase-like"/>
    <property type="match status" value="1"/>
</dbReference>